<reference evidence="8 9" key="1">
    <citation type="submission" date="2022-12" db="EMBL/GenBank/DDBJ databases">
        <title>Dasania phycosphaerae sp. nov., isolated from particulate material of the south coast of Korea.</title>
        <authorList>
            <person name="Jiang Y."/>
        </authorList>
    </citation>
    <scope>NUCLEOTIDE SEQUENCE [LARGE SCALE GENOMIC DNA]</scope>
    <source>
        <strain evidence="8 9">GY-19</strain>
    </source>
</reference>
<comment type="subcellular location">
    <subcellularLocation>
        <location evidence="1">Cell membrane</location>
        <topology evidence="1">Multi-pass membrane protein</topology>
    </subcellularLocation>
</comment>
<evidence type="ECO:0000256" key="3">
    <source>
        <dbReference type="ARBA" id="ARBA00022692"/>
    </source>
</evidence>
<sequence length="401" mass="42464">MTAYLGSKETIIDINTPKSIIAVLFLAVAGACMFILQPVYVQGLVGYLKFSESDAGVITSAEMFGLAATAVVTNFIINLVNWRVLTLIFIALATLGNVLSVGVTDINVLIMARVVAGLGCGGLISITFIMMGLTLRSDRNLALIVVCVLTYGALGLFVMPSVFHHFSVDGVLIFFSAFCASCLLFVGYLPCSHQMHEEAVTEASSYSMPIKLLSLLGVLAYNLAIGIVWVYMFLVGTDAGIKEQTVANVLTVSQILGIAGAFLVVVFERRFGRHLPLLAGIVGSALAIGLLLGKPDFILFTLGVCAFNFLWNFSMPYIFAVLADFDARGKMVAAGVSLQLIGFAFGPAIASAMLGDANYSLVNSIAIALFLLSAVLLFPGLRVQDKQYAAATNGSSVAMGS</sequence>
<dbReference type="RefSeq" id="WP_258330201.1">
    <property type="nucleotide sequence ID" value="NZ_JAPTGG010000002.1"/>
</dbReference>
<dbReference type="InterPro" id="IPR036259">
    <property type="entry name" value="MFS_trans_sf"/>
</dbReference>
<feature type="transmembrane region" description="Helical" evidence="6">
    <location>
        <begin position="110"/>
        <end position="129"/>
    </location>
</feature>
<evidence type="ECO:0000256" key="5">
    <source>
        <dbReference type="ARBA" id="ARBA00023136"/>
    </source>
</evidence>
<keyword evidence="4 6" id="KW-1133">Transmembrane helix</keyword>
<gene>
    <name evidence="8" type="ORF">O0V09_02455</name>
</gene>
<keyword evidence="2" id="KW-1003">Cell membrane</keyword>
<accession>A0A9J6RHV8</accession>
<dbReference type="InterPro" id="IPR020846">
    <property type="entry name" value="MFS_dom"/>
</dbReference>
<feature type="transmembrane region" description="Helical" evidence="6">
    <location>
        <begin position="274"/>
        <end position="292"/>
    </location>
</feature>
<evidence type="ECO:0000256" key="1">
    <source>
        <dbReference type="ARBA" id="ARBA00004651"/>
    </source>
</evidence>
<feature type="domain" description="Major facilitator superfamily (MFS) profile" evidence="7">
    <location>
        <begin position="18"/>
        <end position="382"/>
    </location>
</feature>
<dbReference type="InterPro" id="IPR011701">
    <property type="entry name" value="MFS"/>
</dbReference>
<dbReference type="Gene3D" id="1.20.1250.20">
    <property type="entry name" value="MFS general substrate transporter like domains"/>
    <property type="match status" value="2"/>
</dbReference>
<keyword evidence="5 6" id="KW-0472">Membrane</keyword>
<dbReference type="GO" id="GO:0022857">
    <property type="term" value="F:transmembrane transporter activity"/>
    <property type="evidence" value="ECO:0007669"/>
    <property type="project" value="InterPro"/>
</dbReference>
<keyword evidence="3 6" id="KW-0812">Transmembrane</keyword>
<dbReference type="PANTHER" id="PTHR43124:SF10">
    <property type="entry name" value="PURINE EFFLUX PUMP PBUE"/>
    <property type="match status" value="1"/>
</dbReference>
<dbReference type="Proteomes" id="UP001069090">
    <property type="component" value="Unassembled WGS sequence"/>
</dbReference>
<evidence type="ECO:0000256" key="4">
    <source>
        <dbReference type="ARBA" id="ARBA00022989"/>
    </source>
</evidence>
<name>A0A9J6RHV8_9GAMM</name>
<evidence type="ECO:0000313" key="9">
    <source>
        <dbReference type="Proteomes" id="UP001069090"/>
    </source>
</evidence>
<feature type="transmembrane region" description="Helical" evidence="6">
    <location>
        <begin position="212"/>
        <end position="234"/>
    </location>
</feature>
<keyword evidence="9" id="KW-1185">Reference proteome</keyword>
<dbReference type="PANTHER" id="PTHR43124">
    <property type="entry name" value="PURINE EFFLUX PUMP PBUE"/>
    <property type="match status" value="1"/>
</dbReference>
<evidence type="ECO:0000259" key="7">
    <source>
        <dbReference type="PROSITE" id="PS50850"/>
    </source>
</evidence>
<feature type="transmembrane region" description="Helical" evidence="6">
    <location>
        <begin position="141"/>
        <end position="159"/>
    </location>
</feature>
<comment type="caution">
    <text evidence="8">The sequence shown here is derived from an EMBL/GenBank/DDBJ whole genome shotgun (WGS) entry which is preliminary data.</text>
</comment>
<feature type="transmembrane region" description="Helical" evidence="6">
    <location>
        <begin position="331"/>
        <end position="354"/>
    </location>
</feature>
<dbReference type="SUPFAM" id="SSF103473">
    <property type="entry name" value="MFS general substrate transporter"/>
    <property type="match status" value="1"/>
</dbReference>
<dbReference type="GO" id="GO:0005886">
    <property type="term" value="C:plasma membrane"/>
    <property type="evidence" value="ECO:0007669"/>
    <property type="project" value="UniProtKB-SubCell"/>
</dbReference>
<dbReference type="Pfam" id="PF07690">
    <property type="entry name" value="MFS_1"/>
    <property type="match status" value="1"/>
</dbReference>
<proteinExistence type="predicted"/>
<feature type="transmembrane region" description="Helical" evidence="6">
    <location>
        <begin position="84"/>
        <end position="104"/>
    </location>
</feature>
<feature type="transmembrane region" description="Helical" evidence="6">
    <location>
        <begin position="246"/>
        <end position="267"/>
    </location>
</feature>
<feature type="transmembrane region" description="Helical" evidence="6">
    <location>
        <begin position="298"/>
        <end position="319"/>
    </location>
</feature>
<dbReference type="PROSITE" id="PS50850">
    <property type="entry name" value="MFS"/>
    <property type="match status" value="1"/>
</dbReference>
<protein>
    <recommendedName>
        <fullName evidence="7">Major facilitator superfamily (MFS) profile domain-containing protein</fullName>
    </recommendedName>
</protein>
<evidence type="ECO:0000256" key="2">
    <source>
        <dbReference type="ARBA" id="ARBA00022475"/>
    </source>
</evidence>
<feature type="transmembrane region" description="Helical" evidence="6">
    <location>
        <begin position="20"/>
        <end position="40"/>
    </location>
</feature>
<feature type="transmembrane region" description="Helical" evidence="6">
    <location>
        <begin position="55"/>
        <end position="77"/>
    </location>
</feature>
<feature type="transmembrane region" description="Helical" evidence="6">
    <location>
        <begin position="360"/>
        <end position="378"/>
    </location>
</feature>
<feature type="transmembrane region" description="Helical" evidence="6">
    <location>
        <begin position="171"/>
        <end position="191"/>
    </location>
</feature>
<dbReference type="EMBL" id="JAPTGG010000002">
    <property type="protein sequence ID" value="MCZ0864043.1"/>
    <property type="molecule type" value="Genomic_DNA"/>
</dbReference>
<dbReference type="InterPro" id="IPR050189">
    <property type="entry name" value="MFS_Efflux_Transporters"/>
</dbReference>
<dbReference type="AlphaFoldDB" id="A0A9J6RHV8"/>
<evidence type="ECO:0000313" key="8">
    <source>
        <dbReference type="EMBL" id="MCZ0864043.1"/>
    </source>
</evidence>
<evidence type="ECO:0000256" key="6">
    <source>
        <dbReference type="SAM" id="Phobius"/>
    </source>
</evidence>
<organism evidence="8 9">
    <name type="scientific">Dasania phycosphaerae</name>
    <dbReference type="NCBI Taxonomy" id="2950436"/>
    <lineage>
        <taxon>Bacteria</taxon>
        <taxon>Pseudomonadati</taxon>
        <taxon>Pseudomonadota</taxon>
        <taxon>Gammaproteobacteria</taxon>
        <taxon>Cellvibrionales</taxon>
        <taxon>Spongiibacteraceae</taxon>
        <taxon>Dasania</taxon>
    </lineage>
</organism>